<comment type="subcellular location">
    <subcellularLocation>
        <location evidence="1">Cell membrane</location>
        <topology evidence="1">Multi-pass membrane protein</topology>
    </subcellularLocation>
</comment>
<dbReference type="InterPro" id="IPR050382">
    <property type="entry name" value="MFS_Na/Anion_cotransporter"/>
</dbReference>
<evidence type="ECO:0000256" key="6">
    <source>
        <dbReference type="SAM" id="Phobius"/>
    </source>
</evidence>
<dbReference type="SUPFAM" id="SSF103473">
    <property type="entry name" value="MFS general substrate transporter"/>
    <property type="match status" value="1"/>
</dbReference>
<feature type="region of interest" description="Disordered" evidence="5">
    <location>
        <begin position="1"/>
        <end position="24"/>
    </location>
</feature>
<evidence type="ECO:0000313" key="8">
    <source>
        <dbReference type="EMBL" id="MQS38530.1"/>
    </source>
</evidence>
<keyword evidence="4 6" id="KW-0472">Membrane</keyword>
<dbReference type="InterPro" id="IPR011701">
    <property type="entry name" value="MFS"/>
</dbReference>
<feature type="transmembrane region" description="Helical" evidence="6">
    <location>
        <begin position="381"/>
        <end position="401"/>
    </location>
</feature>
<gene>
    <name evidence="8" type="ORF">FFZ77_23880</name>
</gene>
<feature type="transmembrane region" description="Helical" evidence="6">
    <location>
        <begin position="101"/>
        <end position="121"/>
    </location>
</feature>
<feature type="transmembrane region" description="Helical" evidence="6">
    <location>
        <begin position="413"/>
        <end position="436"/>
    </location>
</feature>
<feature type="transmembrane region" description="Helical" evidence="6">
    <location>
        <begin position="71"/>
        <end position="94"/>
    </location>
</feature>
<evidence type="ECO:0000256" key="2">
    <source>
        <dbReference type="ARBA" id="ARBA00022692"/>
    </source>
</evidence>
<keyword evidence="9" id="KW-1185">Reference proteome</keyword>
<dbReference type="InterPro" id="IPR020846">
    <property type="entry name" value="MFS_dom"/>
</dbReference>
<evidence type="ECO:0000256" key="4">
    <source>
        <dbReference type="ARBA" id="ARBA00023136"/>
    </source>
</evidence>
<feature type="transmembrane region" description="Helical" evidence="6">
    <location>
        <begin position="161"/>
        <end position="184"/>
    </location>
</feature>
<dbReference type="PANTHER" id="PTHR11662:SF450">
    <property type="entry name" value="BLR1003 PROTEIN"/>
    <property type="match status" value="1"/>
</dbReference>
<evidence type="ECO:0000256" key="5">
    <source>
        <dbReference type="SAM" id="MobiDB-lite"/>
    </source>
</evidence>
<dbReference type="PANTHER" id="PTHR11662">
    <property type="entry name" value="SOLUTE CARRIER FAMILY 17"/>
    <property type="match status" value="1"/>
</dbReference>
<sequence>MASQHSAPPAGLLGEETAEAPSADAPSYDRRRAWLVTAMIVAFMVINFADKAVLGLAAVPIMDELNIGHSTYGLISSSFSLLFSLSGLVVGFLSSRVSSRTMLFVMTLTWAVAQLPVLIVAAVPTLIAGRVLLGAAEGPAASMSMHALYKWFPPHRRGLPSALQISGAALGTLVSAPVLTWLITHHGWRSAYAALAVVSAAWALVWWHIGHDGPFGHVRPTGPMSPRDSAERAPAPVRLPYRRLLLTGTVLGSISSAFGASWALSLSHSWLPAYLRTELGMNPATVATAISAISAFSLVLLLTVSPFMDALKARGVTSRWSSGAVQGIAVCVAGCAMAAFPFTGSALPRLLLIALAFGTVAVAVPLHYMTAAEVVPAAQRGALFGIVAATGTLPGLIAPYLTGHLIEAADTAASGYTTAFLITALVMVLAGLLAVTGIRPERDARRLGLDRTVAAVADTTR</sequence>
<evidence type="ECO:0000313" key="9">
    <source>
        <dbReference type="Proteomes" id="UP000460558"/>
    </source>
</evidence>
<proteinExistence type="predicted"/>
<accession>A0ABW9NZ52</accession>
<organism evidence="8 9">
    <name type="scientific">Streptomyces katsurahamanus</name>
    <dbReference type="NCBI Taxonomy" id="2577098"/>
    <lineage>
        <taxon>Bacteria</taxon>
        <taxon>Bacillati</taxon>
        <taxon>Actinomycetota</taxon>
        <taxon>Actinomycetes</taxon>
        <taxon>Kitasatosporales</taxon>
        <taxon>Streptomycetaceae</taxon>
        <taxon>Streptomyces</taxon>
    </lineage>
</organism>
<feature type="transmembrane region" description="Helical" evidence="6">
    <location>
        <begin position="324"/>
        <end position="344"/>
    </location>
</feature>
<name>A0ABW9NZ52_9ACTN</name>
<feature type="transmembrane region" description="Helical" evidence="6">
    <location>
        <begin position="127"/>
        <end position="149"/>
    </location>
</feature>
<feature type="transmembrane region" description="Helical" evidence="6">
    <location>
        <begin position="284"/>
        <end position="304"/>
    </location>
</feature>
<dbReference type="PROSITE" id="PS50850">
    <property type="entry name" value="MFS"/>
    <property type="match status" value="1"/>
</dbReference>
<evidence type="ECO:0000259" key="7">
    <source>
        <dbReference type="PROSITE" id="PS50850"/>
    </source>
</evidence>
<protein>
    <submittedName>
        <fullName evidence="8">MFS transporter</fullName>
    </submittedName>
</protein>
<evidence type="ECO:0000256" key="1">
    <source>
        <dbReference type="ARBA" id="ARBA00004651"/>
    </source>
</evidence>
<feature type="transmembrane region" description="Helical" evidence="6">
    <location>
        <begin position="244"/>
        <end position="264"/>
    </location>
</feature>
<dbReference type="RefSeq" id="WP_153485805.1">
    <property type="nucleotide sequence ID" value="NZ_VDEQ01000266.1"/>
</dbReference>
<dbReference type="Proteomes" id="UP000460558">
    <property type="component" value="Unassembled WGS sequence"/>
</dbReference>
<feature type="transmembrane region" description="Helical" evidence="6">
    <location>
        <begin position="350"/>
        <end position="369"/>
    </location>
</feature>
<feature type="domain" description="Major facilitator superfamily (MFS) profile" evidence="7">
    <location>
        <begin position="36"/>
        <end position="442"/>
    </location>
</feature>
<dbReference type="EMBL" id="VDEQ01000266">
    <property type="protein sequence ID" value="MQS38530.1"/>
    <property type="molecule type" value="Genomic_DNA"/>
</dbReference>
<dbReference type="Pfam" id="PF07690">
    <property type="entry name" value="MFS_1"/>
    <property type="match status" value="1"/>
</dbReference>
<feature type="transmembrane region" description="Helical" evidence="6">
    <location>
        <begin position="33"/>
        <end position="59"/>
    </location>
</feature>
<reference evidence="8 9" key="1">
    <citation type="submission" date="2019-06" db="EMBL/GenBank/DDBJ databases">
        <title>Comparative genomics and metabolomics analyses of clavulanic acid producing Streptomyces species provides insight into specialized metabolism and evolution of beta-lactam biosynthetic gene clusters.</title>
        <authorList>
            <person name="Moore M.A."/>
            <person name="Cruz-Morales P."/>
            <person name="Barona Gomez F."/>
            <person name="Kapil T."/>
        </authorList>
    </citation>
    <scope>NUCLEOTIDE SEQUENCE [LARGE SCALE GENOMIC DNA]</scope>
    <source>
        <strain evidence="8 9">T-272</strain>
    </source>
</reference>
<comment type="caution">
    <text evidence="8">The sequence shown here is derived from an EMBL/GenBank/DDBJ whole genome shotgun (WGS) entry which is preliminary data.</text>
</comment>
<keyword evidence="2 6" id="KW-0812">Transmembrane</keyword>
<dbReference type="InterPro" id="IPR036259">
    <property type="entry name" value="MFS_trans_sf"/>
</dbReference>
<evidence type="ECO:0000256" key="3">
    <source>
        <dbReference type="ARBA" id="ARBA00022989"/>
    </source>
</evidence>
<feature type="transmembrane region" description="Helical" evidence="6">
    <location>
        <begin position="190"/>
        <end position="209"/>
    </location>
</feature>
<dbReference type="Gene3D" id="1.20.1250.20">
    <property type="entry name" value="MFS general substrate transporter like domains"/>
    <property type="match status" value="2"/>
</dbReference>
<keyword evidence="3 6" id="KW-1133">Transmembrane helix</keyword>